<dbReference type="PANTHER" id="PTHR30502">
    <property type="entry name" value="2-KETO-3-DEOXY-L-RHAMNONATE ALDOLASE"/>
    <property type="match status" value="1"/>
</dbReference>
<dbReference type="Pfam" id="PF03328">
    <property type="entry name" value="HpcH_HpaI"/>
    <property type="match status" value="1"/>
</dbReference>
<dbReference type="InterPro" id="IPR050251">
    <property type="entry name" value="HpcH-HpaI_aldolase"/>
</dbReference>
<evidence type="ECO:0000256" key="2">
    <source>
        <dbReference type="ARBA" id="ARBA00023239"/>
    </source>
</evidence>
<dbReference type="Proteomes" id="UP000799767">
    <property type="component" value="Unassembled WGS sequence"/>
</dbReference>
<evidence type="ECO:0000313" key="5">
    <source>
        <dbReference type="Proteomes" id="UP000799767"/>
    </source>
</evidence>
<dbReference type="RefSeq" id="XP_033587978.1">
    <property type="nucleotide sequence ID" value="XM_033736153.1"/>
</dbReference>
<name>A0A6A6PMS4_9PEZI</name>
<evidence type="ECO:0000259" key="3">
    <source>
        <dbReference type="Pfam" id="PF03328"/>
    </source>
</evidence>
<proteinExistence type="predicted"/>
<dbReference type="InterPro" id="IPR040442">
    <property type="entry name" value="Pyrv_kinase-like_dom_sf"/>
</dbReference>
<dbReference type="OrthoDB" id="1621678at2759"/>
<keyword evidence="1" id="KW-0479">Metal-binding</keyword>
<dbReference type="GO" id="GO:0016832">
    <property type="term" value="F:aldehyde-lyase activity"/>
    <property type="evidence" value="ECO:0007669"/>
    <property type="project" value="TreeGrafter"/>
</dbReference>
<feature type="domain" description="HpcH/HpaI aldolase/citrate lyase" evidence="3">
    <location>
        <begin position="48"/>
        <end position="224"/>
    </location>
</feature>
<dbReference type="InterPro" id="IPR005000">
    <property type="entry name" value="Aldolase/citrate-lyase_domain"/>
</dbReference>
<dbReference type="GO" id="GO:0005737">
    <property type="term" value="C:cytoplasm"/>
    <property type="evidence" value="ECO:0007669"/>
    <property type="project" value="TreeGrafter"/>
</dbReference>
<reference evidence="4" key="1">
    <citation type="journal article" date="2020" name="Stud. Mycol.">
        <title>101 Dothideomycetes genomes: a test case for predicting lifestyles and emergence of pathogens.</title>
        <authorList>
            <person name="Haridas S."/>
            <person name="Albert R."/>
            <person name="Binder M."/>
            <person name="Bloem J."/>
            <person name="Labutti K."/>
            <person name="Salamov A."/>
            <person name="Andreopoulos B."/>
            <person name="Baker S."/>
            <person name="Barry K."/>
            <person name="Bills G."/>
            <person name="Bluhm B."/>
            <person name="Cannon C."/>
            <person name="Castanera R."/>
            <person name="Culley D."/>
            <person name="Daum C."/>
            <person name="Ezra D."/>
            <person name="Gonzalez J."/>
            <person name="Henrissat B."/>
            <person name="Kuo A."/>
            <person name="Liang C."/>
            <person name="Lipzen A."/>
            <person name="Lutzoni F."/>
            <person name="Magnuson J."/>
            <person name="Mondo S."/>
            <person name="Nolan M."/>
            <person name="Ohm R."/>
            <person name="Pangilinan J."/>
            <person name="Park H.-J."/>
            <person name="Ramirez L."/>
            <person name="Alfaro M."/>
            <person name="Sun H."/>
            <person name="Tritt A."/>
            <person name="Yoshinaga Y."/>
            <person name="Zwiers L.-H."/>
            <person name="Turgeon B."/>
            <person name="Goodwin S."/>
            <person name="Spatafora J."/>
            <person name="Crous P."/>
            <person name="Grigoriev I."/>
        </authorList>
    </citation>
    <scope>NUCLEOTIDE SEQUENCE</scope>
    <source>
        <strain evidence="4">CBS 113389</strain>
    </source>
</reference>
<evidence type="ECO:0000256" key="1">
    <source>
        <dbReference type="ARBA" id="ARBA00022723"/>
    </source>
</evidence>
<dbReference type="InterPro" id="IPR015813">
    <property type="entry name" value="Pyrv/PenolPyrv_kinase-like_dom"/>
</dbReference>
<protein>
    <submittedName>
        <fullName evidence="4">2,4-dihydroxyhept-2-ene-1,7-dioic acid aldolase</fullName>
    </submittedName>
</protein>
<gene>
    <name evidence="4" type="ORF">BDY17DRAFT_318015</name>
</gene>
<evidence type="ECO:0000313" key="4">
    <source>
        <dbReference type="EMBL" id="KAF2481408.1"/>
    </source>
</evidence>
<sequence>MANPKLRLLNTLRSGGRALASFTTLKGARTAQALAHTGLDVSNVDDADMHDKVLAIASADASPIIRVAGSTMPIIKRALDTGAHGILVPMINSAEDARSVVSLAKFPPRGLRGQGGPFACFAHGIATPAEYVNQANENLLTMVQIETAAGVQNIDEICRVDGIDLVLIGPNDLALALLGYMPAKWTEPAYLNAIDAVVASAKLHGKKCGIVVVDGEGAKQALERFDLVVLSADVRALQAWYKRELNIARG</sequence>
<dbReference type="SUPFAM" id="SSF51621">
    <property type="entry name" value="Phosphoenolpyruvate/pyruvate domain"/>
    <property type="match status" value="1"/>
</dbReference>
<dbReference type="AlphaFoldDB" id="A0A6A6PMS4"/>
<dbReference type="PANTHER" id="PTHR30502:SF9">
    <property type="entry name" value="HPCH_HPAI ALDOLASE_CITRATE LYASE DOMAIN-CONTAINING PROTEIN"/>
    <property type="match status" value="1"/>
</dbReference>
<dbReference type="GeneID" id="54477155"/>
<dbReference type="GO" id="GO:0046872">
    <property type="term" value="F:metal ion binding"/>
    <property type="evidence" value="ECO:0007669"/>
    <property type="project" value="UniProtKB-KW"/>
</dbReference>
<organism evidence="4 5">
    <name type="scientific">Neohortaea acidophila</name>
    <dbReference type="NCBI Taxonomy" id="245834"/>
    <lineage>
        <taxon>Eukaryota</taxon>
        <taxon>Fungi</taxon>
        <taxon>Dikarya</taxon>
        <taxon>Ascomycota</taxon>
        <taxon>Pezizomycotina</taxon>
        <taxon>Dothideomycetes</taxon>
        <taxon>Dothideomycetidae</taxon>
        <taxon>Mycosphaerellales</taxon>
        <taxon>Teratosphaeriaceae</taxon>
        <taxon>Neohortaea</taxon>
    </lineage>
</organism>
<keyword evidence="2" id="KW-0456">Lyase</keyword>
<keyword evidence="5" id="KW-1185">Reference proteome</keyword>
<accession>A0A6A6PMS4</accession>
<dbReference type="Gene3D" id="3.20.20.60">
    <property type="entry name" value="Phosphoenolpyruvate-binding domains"/>
    <property type="match status" value="1"/>
</dbReference>
<dbReference type="EMBL" id="MU001638">
    <property type="protein sequence ID" value="KAF2481408.1"/>
    <property type="molecule type" value="Genomic_DNA"/>
</dbReference>